<comment type="caution">
    <text evidence="1">The sequence shown here is derived from an EMBL/GenBank/DDBJ whole genome shotgun (WGS) entry which is preliminary data.</text>
</comment>
<protein>
    <recommendedName>
        <fullName evidence="3">DUF3575 domain-containing protein</fullName>
    </recommendedName>
</protein>
<organism evidence="1 2">
    <name type="scientific">Salinimicrobium flavum</name>
    <dbReference type="NCBI Taxonomy" id="1737065"/>
    <lineage>
        <taxon>Bacteria</taxon>
        <taxon>Pseudomonadati</taxon>
        <taxon>Bacteroidota</taxon>
        <taxon>Flavobacteriia</taxon>
        <taxon>Flavobacteriales</taxon>
        <taxon>Flavobacteriaceae</taxon>
        <taxon>Salinimicrobium</taxon>
    </lineage>
</organism>
<proteinExistence type="predicted"/>
<keyword evidence="2" id="KW-1185">Reference proteome</keyword>
<evidence type="ECO:0000313" key="1">
    <source>
        <dbReference type="EMBL" id="MFD2518592.1"/>
    </source>
</evidence>
<evidence type="ECO:0008006" key="3">
    <source>
        <dbReference type="Google" id="ProtNLM"/>
    </source>
</evidence>
<dbReference type="RefSeq" id="WP_380752979.1">
    <property type="nucleotide sequence ID" value="NZ_JBHULT010000010.1"/>
</dbReference>
<evidence type="ECO:0000313" key="2">
    <source>
        <dbReference type="Proteomes" id="UP001597468"/>
    </source>
</evidence>
<accession>A0ABW5J0G1</accession>
<name>A0ABW5J0G1_9FLAO</name>
<sequence>MKYLSFTTLLILLLIFPNKSKAQVQEPEVGIHSRDVAKHELSLNVLNVLIFGALDASYEYVLNDHSTIGIDVFSKVFNKNEDDDVDLSEVYAKDFSVTTGFKYFYKEENSAWGFYAEGFGMLSDGVNEKEVEKVDGTGGTIYLDEELEYTDFALGFGIGGKFVAKQGFLIDVSFGLGRNLFHKDSPDIVILPAVNVGYRF</sequence>
<dbReference type="Proteomes" id="UP001597468">
    <property type="component" value="Unassembled WGS sequence"/>
</dbReference>
<dbReference type="EMBL" id="JBHULT010000010">
    <property type="protein sequence ID" value="MFD2518592.1"/>
    <property type="molecule type" value="Genomic_DNA"/>
</dbReference>
<reference evidence="2" key="1">
    <citation type="journal article" date="2019" name="Int. J. Syst. Evol. Microbiol.">
        <title>The Global Catalogue of Microorganisms (GCM) 10K type strain sequencing project: providing services to taxonomists for standard genome sequencing and annotation.</title>
        <authorList>
            <consortium name="The Broad Institute Genomics Platform"/>
            <consortium name="The Broad Institute Genome Sequencing Center for Infectious Disease"/>
            <person name="Wu L."/>
            <person name="Ma J."/>
        </authorList>
    </citation>
    <scope>NUCLEOTIDE SEQUENCE [LARGE SCALE GENOMIC DNA]</scope>
    <source>
        <strain evidence="2">KCTC 42585</strain>
    </source>
</reference>
<gene>
    <name evidence="1" type="ORF">ACFSTG_11850</name>
</gene>